<organism evidence="2 3">
    <name type="scientific">Streptococcus suis</name>
    <dbReference type="NCBI Taxonomy" id="1307"/>
    <lineage>
        <taxon>Bacteria</taxon>
        <taxon>Bacillati</taxon>
        <taxon>Bacillota</taxon>
        <taxon>Bacilli</taxon>
        <taxon>Lactobacillales</taxon>
        <taxon>Streptococcaceae</taxon>
        <taxon>Streptococcus</taxon>
    </lineage>
</organism>
<feature type="chain" id="PRO_5038576544" description="Lactococcin 972 family bacteriocin" evidence="1">
    <location>
        <begin position="24"/>
        <end position="94"/>
    </location>
</feature>
<evidence type="ECO:0000313" key="3">
    <source>
        <dbReference type="Proteomes" id="UP000072794"/>
    </source>
</evidence>
<reference evidence="2 3" key="1">
    <citation type="submission" date="2016-02" db="EMBL/GenBank/DDBJ databases">
        <authorList>
            <consortium name="Pathogen Informatics"/>
        </authorList>
    </citation>
    <scope>NUCLEOTIDE SEQUENCE [LARGE SCALE GENOMIC DNA]</scope>
    <source>
        <strain evidence="2 3">LSS52</strain>
    </source>
</reference>
<evidence type="ECO:0000256" key="1">
    <source>
        <dbReference type="SAM" id="SignalP"/>
    </source>
</evidence>
<evidence type="ECO:0008006" key="4">
    <source>
        <dbReference type="Google" id="ProtNLM"/>
    </source>
</evidence>
<sequence>MKKIVLKSFLLIAIVGVGASASALTYDAFFGGVTGVPGKGTTWGEYTPNPRTGRAVSVTAVGKTRRTDYGSRVDKAYASVARAMRGNRSYWNYR</sequence>
<dbReference type="Proteomes" id="UP000072794">
    <property type="component" value="Unassembled WGS sequence"/>
</dbReference>
<proteinExistence type="predicted"/>
<gene>
    <name evidence="2" type="ORF">ERS132414_00798</name>
</gene>
<dbReference type="RefSeq" id="WP_052805033.1">
    <property type="nucleotide sequence ID" value="NZ_CEDY01000122.1"/>
</dbReference>
<keyword evidence="1" id="KW-0732">Signal</keyword>
<dbReference type="EMBL" id="FIHA01000011">
    <property type="protein sequence ID" value="CYU77062.1"/>
    <property type="molecule type" value="Genomic_DNA"/>
</dbReference>
<name>A0A0Z8FAW7_STRSU</name>
<protein>
    <recommendedName>
        <fullName evidence="4">Lactococcin 972 family bacteriocin</fullName>
    </recommendedName>
</protein>
<dbReference type="AlphaFoldDB" id="A0A0Z8FAW7"/>
<evidence type="ECO:0000313" key="2">
    <source>
        <dbReference type="EMBL" id="CYU77062.1"/>
    </source>
</evidence>
<feature type="signal peptide" evidence="1">
    <location>
        <begin position="1"/>
        <end position="23"/>
    </location>
</feature>
<accession>A0A0Z8FAW7</accession>